<evidence type="ECO:0000313" key="1">
    <source>
        <dbReference type="EMBL" id="GID51844.1"/>
    </source>
</evidence>
<keyword evidence="2" id="KW-1185">Reference proteome</keyword>
<gene>
    <name evidence="1" type="ORF">Aco03nite_002480</name>
</gene>
<dbReference type="RefSeq" id="WP_203792675.1">
    <property type="nucleotide sequence ID" value="NZ_BAAAQE010000090.1"/>
</dbReference>
<organism evidence="1 2">
    <name type="scientific">Actinoplanes couchii</name>
    <dbReference type="NCBI Taxonomy" id="403638"/>
    <lineage>
        <taxon>Bacteria</taxon>
        <taxon>Bacillati</taxon>
        <taxon>Actinomycetota</taxon>
        <taxon>Actinomycetes</taxon>
        <taxon>Micromonosporales</taxon>
        <taxon>Micromonosporaceae</taxon>
        <taxon>Actinoplanes</taxon>
    </lineage>
</organism>
<evidence type="ECO:0008006" key="3">
    <source>
        <dbReference type="Google" id="ProtNLM"/>
    </source>
</evidence>
<protein>
    <recommendedName>
        <fullName evidence="3">FXSXX-COOH protein</fullName>
    </recommendedName>
</protein>
<dbReference type="Proteomes" id="UP000612282">
    <property type="component" value="Unassembled WGS sequence"/>
</dbReference>
<dbReference type="EMBL" id="BOMG01000006">
    <property type="protein sequence ID" value="GID51844.1"/>
    <property type="molecule type" value="Genomic_DNA"/>
</dbReference>
<sequence length="66" mass="7083">MGDEGELISDLIDVSGSDGVIDLVDRTALQDSLRRLIAETRSGNSEYSGFQNFIPGVPTSARPVDE</sequence>
<reference evidence="1 2" key="1">
    <citation type="submission" date="2021-01" db="EMBL/GenBank/DDBJ databases">
        <title>Whole genome shotgun sequence of Actinoplanes couchii NBRC 106145.</title>
        <authorList>
            <person name="Komaki H."/>
            <person name="Tamura T."/>
        </authorList>
    </citation>
    <scope>NUCLEOTIDE SEQUENCE [LARGE SCALE GENOMIC DNA]</scope>
    <source>
        <strain evidence="1 2">NBRC 106145</strain>
    </source>
</reference>
<evidence type="ECO:0000313" key="2">
    <source>
        <dbReference type="Proteomes" id="UP000612282"/>
    </source>
</evidence>
<proteinExistence type="predicted"/>
<accession>A0ABQ3WZZ9</accession>
<comment type="caution">
    <text evidence="1">The sequence shown here is derived from an EMBL/GenBank/DDBJ whole genome shotgun (WGS) entry which is preliminary data.</text>
</comment>
<name>A0ABQ3WZZ9_9ACTN</name>